<evidence type="ECO:0000256" key="2">
    <source>
        <dbReference type="ARBA" id="ARBA00005336"/>
    </source>
</evidence>
<sequence length="973" mass="109239">MQFRKYLLFLSFSCLPFFALAQQSYPLYTNDIESQRKWVDSVYTNMTVDQRIGQLFMVDVFSSDPKAKVDKIRTLIKEQHIGGIIFSKGGPLRQAKLNNEFQALAKTPLLIGMDAEWGLSMRLDSTYAFPWNMTLGAIQDNRIVKQVGERVGEHCKRLGVHINFGPVVDINVNPANPIIGNRSFGEDKINVTEKAVAFLEGMQSTGVLGSAKHFPGHGDTDQDSHKTLPTLDFTLERLKNIEMYPYKPIIEAGVASVMVAHLNVPNLVPEKGYPTSISPTVVTNILKDSLSFHGLIFTDALNMKGASNFKEAGEIDLAAFKAGNDILLISSDVPAAALKIKIALEKNEITEERLAHSVKKILYAKYKVGLSKYTPVSTKNLVADLNTTLDDVVYSAAIENALTITKNKNDILPVKNLDEKKIAYVSLGDDSGSHFLEEMRKYDQVTHVKAATLDEMMTKLKKYNYVIVGFHRSNDNPWKSYAFTDKEKTWLYKIAGAHDVVLDLFVRPYAMLDLSTTEDIEGIIHSYQNSEIAQEKSAQLIFGAIPSKGKLPVSLTNAPAGTGFESGTLRRLSYGIPEEVGMSSDSLHKKVDALVRSGLTQAMMPGAQVLIARRGKVIYNKNFGYHTYTKKRRVTSDDVYDVASMTKILASLPLIMELRSQGSISLDDTLGELIPELKGTNKSNITLRKALSHYARFKAWIPFYLATMDSVTKKPSKDYYRAAYSKEFNIKIADEMYLRSDYSDTIIRRIGESDLRDRLSYKYSDLPYYLIKKFLEDYYGKDLNKLTSERFYSSMGANRTGYKPLDRFSKKSIVPSENDTYWRNQKVQGYVHDMGAAMQSNIGGHAGLFSNANDVAKMMQMYLQNGYYGGKRYISKETLEEFNTCTYCDKNVRRGVGFDKPQLEGSGPTCGCVSMTSFGHSGFTGTYTWADPEEDLVYVFLSNRTFPTMENRKLVTSGLRTDIQEAIYESIID</sequence>
<evidence type="ECO:0000256" key="4">
    <source>
        <dbReference type="ARBA" id="ARBA00022801"/>
    </source>
</evidence>
<dbReference type="PANTHER" id="PTHR30480">
    <property type="entry name" value="BETA-HEXOSAMINIDASE-RELATED"/>
    <property type="match status" value="1"/>
</dbReference>
<dbReference type="EMBL" id="JBHSFV010000006">
    <property type="protein sequence ID" value="MFC4634572.1"/>
    <property type="molecule type" value="Genomic_DNA"/>
</dbReference>
<keyword evidence="10" id="KW-1185">Reference proteome</keyword>
<feature type="chain" id="PRO_5045377587" description="beta-N-acetylhexosaminidase" evidence="6">
    <location>
        <begin position="22"/>
        <end position="973"/>
    </location>
</feature>
<dbReference type="Gene3D" id="3.40.710.10">
    <property type="entry name" value="DD-peptidase/beta-lactamase superfamily"/>
    <property type="match status" value="1"/>
</dbReference>
<dbReference type="Pfam" id="PF00933">
    <property type="entry name" value="Glyco_hydro_3"/>
    <property type="match status" value="1"/>
</dbReference>
<dbReference type="GO" id="GO:0016787">
    <property type="term" value="F:hydrolase activity"/>
    <property type="evidence" value="ECO:0007669"/>
    <property type="project" value="UniProtKB-KW"/>
</dbReference>
<accession>A0ABV9HXL8</accession>
<evidence type="ECO:0000256" key="1">
    <source>
        <dbReference type="ARBA" id="ARBA00001231"/>
    </source>
</evidence>
<dbReference type="SUPFAM" id="SSF56601">
    <property type="entry name" value="beta-lactamase/transpeptidase-like"/>
    <property type="match status" value="1"/>
</dbReference>
<dbReference type="Pfam" id="PF00144">
    <property type="entry name" value="Beta-lactamase"/>
    <property type="match status" value="1"/>
</dbReference>
<feature type="domain" description="Beta-lactamase-related" evidence="7">
    <location>
        <begin position="591"/>
        <end position="952"/>
    </location>
</feature>
<comment type="similarity">
    <text evidence="2">Belongs to the glycosyl hydrolase 3 family.</text>
</comment>
<dbReference type="SUPFAM" id="SSF51445">
    <property type="entry name" value="(Trans)glycosidases"/>
    <property type="match status" value="1"/>
</dbReference>
<dbReference type="RefSeq" id="WP_379978954.1">
    <property type="nucleotide sequence ID" value="NZ_JBHSFV010000006.1"/>
</dbReference>
<dbReference type="InterPro" id="IPR017853">
    <property type="entry name" value="GH"/>
</dbReference>
<evidence type="ECO:0000259" key="7">
    <source>
        <dbReference type="Pfam" id="PF00144"/>
    </source>
</evidence>
<dbReference type="InterPro" id="IPR012338">
    <property type="entry name" value="Beta-lactam/transpept-like"/>
</dbReference>
<name>A0ABV9HXL8_9FLAO</name>
<reference evidence="10" key="1">
    <citation type="journal article" date="2019" name="Int. J. Syst. Evol. Microbiol.">
        <title>The Global Catalogue of Microorganisms (GCM) 10K type strain sequencing project: providing services to taxonomists for standard genome sequencing and annotation.</title>
        <authorList>
            <consortium name="The Broad Institute Genomics Platform"/>
            <consortium name="The Broad Institute Genome Sequencing Center for Infectious Disease"/>
            <person name="Wu L."/>
            <person name="Ma J."/>
        </authorList>
    </citation>
    <scope>NUCLEOTIDE SEQUENCE [LARGE SCALE GENOMIC DNA]</scope>
    <source>
        <strain evidence="10">YJ-61-S</strain>
    </source>
</reference>
<dbReference type="InterPro" id="IPR036962">
    <property type="entry name" value="Glyco_hydro_3_N_sf"/>
</dbReference>
<comment type="caution">
    <text evidence="9">The sequence shown here is derived from an EMBL/GenBank/DDBJ whole genome shotgun (WGS) entry which is preliminary data.</text>
</comment>
<dbReference type="InterPro" id="IPR001764">
    <property type="entry name" value="Glyco_hydro_3_N"/>
</dbReference>
<feature type="signal peptide" evidence="6">
    <location>
        <begin position="1"/>
        <end position="21"/>
    </location>
</feature>
<evidence type="ECO:0000256" key="6">
    <source>
        <dbReference type="SAM" id="SignalP"/>
    </source>
</evidence>
<evidence type="ECO:0000259" key="8">
    <source>
        <dbReference type="Pfam" id="PF00933"/>
    </source>
</evidence>
<dbReference type="Gene3D" id="3.20.20.300">
    <property type="entry name" value="Glycoside hydrolase, family 3, N-terminal domain"/>
    <property type="match status" value="1"/>
</dbReference>
<evidence type="ECO:0000313" key="10">
    <source>
        <dbReference type="Proteomes" id="UP001596043"/>
    </source>
</evidence>
<protein>
    <recommendedName>
        <fullName evidence="3">beta-N-acetylhexosaminidase</fullName>
        <ecNumber evidence="3">3.2.1.52</ecNumber>
    </recommendedName>
</protein>
<evidence type="ECO:0000313" key="9">
    <source>
        <dbReference type="EMBL" id="MFC4634572.1"/>
    </source>
</evidence>
<comment type="catalytic activity">
    <reaction evidence="1">
        <text>Hydrolysis of terminal non-reducing N-acetyl-D-hexosamine residues in N-acetyl-beta-D-hexosaminides.</text>
        <dbReference type="EC" id="3.2.1.52"/>
    </reaction>
</comment>
<keyword evidence="4 9" id="KW-0378">Hydrolase</keyword>
<gene>
    <name evidence="9" type="ORF">ACFO3O_11675</name>
</gene>
<proteinExistence type="inferred from homology"/>
<dbReference type="InterPro" id="IPR001466">
    <property type="entry name" value="Beta-lactam-related"/>
</dbReference>
<dbReference type="InterPro" id="IPR050226">
    <property type="entry name" value="NagZ_Beta-hexosaminidase"/>
</dbReference>
<evidence type="ECO:0000256" key="5">
    <source>
        <dbReference type="ARBA" id="ARBA00023295"/>
    </source>
</evidence>
<dbReference type="Proteomes" id="UP001596043">
    <property type="component" value="Unassembled WGS sequence"/>
</dbReference>
<feature type="domain" description="Glycoside hydrolase family 3 N-terminal" evidence="8">
    <location>
        <begin position="47"/>
        <end position="362"/>
    </location>
</feature>
<evidence type="ECO:0000256" key="3">
    <source>
        <dbReference type="ARBA" id="ARBA00012663"/>
    </source>
</evidence>
<dbReference type="EC" id="3.2.1.52" evidence="3"/>
<organism evidence="9 10">
    <name type="scientific">Dokdonia ponticola</name>
    <dbReference type="NCBI Taxonomy" id="2041041"/>
    <lineage>
        <taxon>Bacteria</taxon>
        <taxon>Pseudomonadati</taxon>
        <taxon>Bacteroidota</taxon>
        <taxon>Flavobacteriia</taxon>
        <taxon>Flavobacteriales</taxon>
        <taxon>Flavobacteriaceae</taxon>
        <taxon>Dokdonia</taxon>
    </lineage>
</organism>
<keyword evidence="6" id="KW-0732">Signal</keyword>
<keyword evidence="5" id="KW-0326">Glycosidase</keyword>
<dbReference type="PANTHER" id="PTHR30480:SF13">
    <property type="entry name" value="BETA-HEXOSAMINIDASE"/>
    <property type="match status" value="1"/>
</dbReference>